<dbReference type="Pfam" id="PF14811">
    <property type="entry name" value="TPD"/>
    <property type="match status" value="1"/>
</dbReference>
<dbReference type="PANTHER" id="PTHR31661:SF1">
    <property type="entry name" value="CDAN1-INTERACTING NUCLEASE 1"/>
    <property type="match status" value="1"/>
</dbReference>
<evidence type="ECO:0000256" key="1">
    <source>
        <dbReference type="ARBA" id="ARBA00004123"/>
    </source>
</evidence>
<keyword evidence="7" id="KW-1185">Reference proteome</keyword>
<protein>
    <recommendedName>
        <fullName evidence="5">CDAN1-interacting nuclease 1</fullName>
    </recommendedName>
</protein>
<evidence type="ECO:0000256" key="5">
    <source>
        <dbReference type="ARBA" id="ARBA00023480"/>
    </source>
</evidence>
<sequence length="156" mass="17555">MACLLRSYRPDVDLLLQYVHTQLDRAIVSALIEAALRTLPPDTTPEGKAESKIRMQKKRQEAEVAEALFIDRVRASGCLFLTQAEQKAVQLRLTPDVRFLEPVSIDGHLCHWLEYKNFFGFRANPFVASKVKKQLKNYASTLGPGAVVTDLVQADQ</sequence>
<dbReference type="RefSeq" id="XP_022577161.1">
    <property type="nucleotide sequence ID" value="XM_022728160.1"/>
</dbReference>
<dbReference type="InterPro" id="IPR029404">
    <property type="entry name" value="CDIN1"/>
</dbReference>
<dbReference type="GO" id="GO:0005737">
    <property type="term" value="C:cytoplasm"/>
    <property type="evidence" value="ECO:0007669"/>
    <property type="project" value="UniProtKB-SubCell"/>
</dbReference>
<evidence type="ECO:0000256" key="2">
    <source>
        <dbReference type="ARBA" id="ARBA00004496"/>
    </source>
</evidence>
<evidence type="ECO:0000256" key="3">
    <source>
        <dbReference type="ARBA" id="ARBA00022490"/>
    </source>
</evidence>
<dbReference type="AlphaFoldDB" id="A0A1L9S665"/>
<keyword evidence="4" id="KW-0539">Nucleus</keyword>
<dbReference type="Proteomes" id="UP000184188">
    <property type="component" value="Unassembled WGS sequence"/>
</dbReference>
<reference evidence="7" key="1">
    <citation type="journal article" date="2017" name="Genome Biol.">
        <title>Comparative genomics reveals high biological diversity and specific adaptations in the industrially and medically important fungal genus Aspergillus.</title>
        <authorList>
            <person name="de Vries R.P."/>
            <person name="Riley R."/>
            <person name="Wiebenga A."/>
            <person name="Aguilar-Osorio G."/>
            <person name="Amillis S."/>
            <person name="Uchima C.A."/>
            <person name="Anderluh G."/>
            <person name="Asadollahi M."/>
            <person name="Askin M."/>
            <person name="Barry K."/>
            <person name="Battaglia E."/>
            <person name="Bayram O."/>
            <person name="Benocci T."/>
            <person name="Braus-Stromeyer S.A."/>
            <person name="Caldana C."/>
            <person name="Canovas D."/>
            <person name="Cerqueira G.C."/>
            <person name="Chen F."/>
            <person name="Chen W."/>
            <person name="Choi C."/>
            <person name="Clum A."/>
            <person name="Dos Santos R.A."/>
            <person name="Damasio A.R."/>
            <person name="Diallinas G."/>
            <person name="Emri T."/>
            <person name="Fekete E."/>
            <person name="Flipphi M."/>
            <person name="Freyberg S."/>
            <person name="Gallo A."/>
            <person name="Gournas C."/>
            <person name="Habgood R."/>
            <person name="Hainaut M."/>
            <person name="Harispe M.L."/>
            <person name="Henrissat B."/>
            <person name="Hilden K.S."/>
            <person name="Hope R."/>
            <person name="Hossain A."/>
            <person name="Karabika E."/>
            <person name="Karaffa L."/>
            <person name="Karanyi Z."/>
            <person name="Krasevec N."/>
            <person name="Kuo A."/>
            <person name="Kusch H."/>
            <person name="LaButti K."/>
            <person name="Lagendijk E.L."/>
            <person name="Lapidus A."/>
            <person name="Levasseur A."/>
            <person name="Lindquist E."/>
            <person name="Lipzen A."/>
            <person name="Logrieco A.F."/>
            <person name="MacCabe A."/>
            <person name="Maekelae M.R."/>
            <person name="Malavazi I."/>
            <person name="Melin P."/>
            <person name="Meyer V."/>
            <person name="Mielnichuk N."/>
            <person name="Miskei M."/>
            <person name="Molnar A.P."/>
            <person name="Mule G."/>
            <person name="Ngan C.Y."/>
            <person name="Orejas M."/>
            <person name="Orosz E."/>
            <person name="Ouedraogo J.P."/>
            <person name="Overkamp K.M."/>
            <person name="Park H.-S."/>
            <person name="Perrone G."/>
            <person name="Piumi F."/>
            <person name="Punt P.J."/>
            <person name="Ram A.F."/>
            <person name="Ramon A."/>
            <person name="Rauscher S."/>
            <person name="Record E."/>
            <person name="Riano-Pachon D.M."/>
            <person name="Robert V."/>
            <person name="Roehrig J."/>
            <person name="Ruller R."/>
            <person name="Salamov A."/>
            <person name="Salih N.S."/>
            <person name="Samson R.A."/>
            <person name="Sandor E."/>
            <person name="Sanguinetti M."/>
            <person name="Schuetze T."/>
            <person name="Sepcic K."/>
            <person name="Shelest E."/>
            <person name="Sherlock G."/>
            <person name="Sophianopoulou V."/>
            <person name="Squina F.M."/>
            <person name="Sun H."/>
            <person name="Susca A."/>
            <person name="Todd R.B."/>
            <person name="Tsang A."/>
            <person name="Unkles S.E."/>
            <person name="van de Wiele N."/>
            <person name="van Rossen-Uffink D."/>
            <person name="Oliveira J.V."/>
            <person name="Vesth T.C."/>
            <person name="Visser J."/>
            <person name="Yu J.-H."/>
            <person name="Zhou M."/>
            <person name="Andersen M.R."/>
            <person name="Archer D.B."/>
            <person name="Baker S.E."/>
            <person name="Benoit I."/>
            <person name="Brakhage A.A."/>
            <person name="Braus G.H."/>
            <person name="Fischer R."/>
            <person name="Frisvad J.C."/>
            <person name="Goldman G.H."/>
            <person name="Houbraken J."/>
            <person name="Oakley B."/>
            <person name="Pocsi I."/>
            <person name="Scazzocchio C."/>
            <person name="Seiboth B."/>
            <person name="vanKuyk P.A."/>
            <person name="Wortman J."/>
            <person name="Dyer P.S."/>
            <person name="Grigoriev I.V."/>
        </authorList>
    </citation>
    <scope>NUCLEOTIDE SEQUENCE [LARGE SCALE GENOMIC DNA]</scope>
    <source>
        <strain evidence="7">CBS 506.65</strain>
    </source>
</reference>
<dbReference type="VEuPathDB" id="FungiDB:ASPZODRAFT_28978"/>
<proteinExistence type="predicted"/>
<dbReference type="EMBL" id="KV878357">
    <property type="protein sequence ID" value="OJJ42651.1"/>
    <property type="molecule type" value="Genomic_DNA"/>
</dbReference>
<name>A0A1L9S665_9EURO</name>
<organism evidence="6 7">
    <name type="scientific">Penicilliopsis zonata CBS 506.65</name>
    <dbReference type="NCBI Taxonomy" id="1073090"/>
    <lineage>
        <taxon>Eukaryota</taxon>
        <taxon>Fungi</taxon>
        <taxon>Dikarya</taxon>
        <taxon>Ascomycota</taxon>
        <taxon>Pezizomycotina</taxon>
        <taxon>Eurotiomycetes</taxon>
        <taxon>Eurotiomycetidae</taxon>
        <taxon>Eurotiales</taxon>
        <taxon>Aspergillaceae</taxon>
        <taxon>Penicilliopsis</taxon>
    </lineage>
</organism>
<dbReference type="GO" id="GO:0005634">
    <property type="term" value="C:nucleus"/>
    <property type="evidence" value="ECO:0007669"/>
    <property type="project" value="UniProtKB-SubCell"/>
</dbReference>
<dbReference type="OrthoDB" id="6105938at2759"/>
<evidence type="ECO:0000313" key="6">
    <source>
        <dbReference type="EMBL" id="OJJ42651.1"/>
    </source>
</evidence>
<evidence type="ECO:0000256" key="4">
    <source>
        <dbReference type="ARBA" id="ARBA00023242"/>
    </source>
</evidence>
<dbReference type="STRING" id="1073090.A0A1L9S665"/>
<keyword evidence="3" id="KW-0963">Cytoplasm</keyword>
<accession>A0A1L9S665</accession>
<gene>
    <name evidence="6" type="ORF">ASPZODRAFT_28978</name>
</gene>
<dbReference type="GeneID" id="34614624"/>
<comment type="subcellular location">
    <subcellularLocation>
        <location evidence="2">Cytoplasm</location>
    </subcellularLocation>
    <subcellularLocation>
        <location evidence="1">Nucleus</location>
    </subcellularLocation>
</comment>
<dbReference type="PANTHER" id="PTHR31661">
    <property type="entry name" value="SIMILAR TO CDNA SEQUENCE BC052040"/>
    <property type="match status" value="1"/>
</dbReference>
<evidence type="ECO:0000313" key="7">
    <source>
        <dbReference type="Proteomes" id="UP000184188"/>
    </source>
</evidence>